<dbReference type="InterPro" id="IPR011706">
    <property type="entry name" value="Cu-oxidase_C"/>
</dbReference>
<sequence>MFRTIGSNVVFILMCLMLDAFALKDCKMSDSKCEFYLEIDHRLTMMKDDELVYATDGRLYKYGMTNSTLVEPVQVDDVISADGWEEPRLIGAVNGQMPGPDIIVYEGQIVVVHVKNSLRNEILTMHWHGLTMKGTPWMDGAPFITQCPILPGQTFIYSFHAYQKGTFWYHSHIGTQQSMGIFGAFVIRGRDRDMMEEHIISIMDYNHDWDSEVSYMKDIYGLYQRGYRVPNSKSLDDAEFDTFRFDSGLINGRGRFHDSVTGKHNGAPLEVFEVDFGKPYKFRVIGAGRLHPFRVSIDNHILEIISSDGHDLEPIRVESFVINPGERFDFILIANQSVSNYWIRAETLEVKKGHRTEAILRYRGAPDEEPVTSRKQCLSTDQCLVFNCPFLYFPHSEATKCLTFNDVKALTGYQPVPKFHADRFEEYFLNFGVPGENPAFVNGRVFQLPTNCEMSQPLDLLSSCDKPECGKNKVCTCPNAIHIKNGNVVQLVLLNMGTGKGQSHPIHLHGYSFHVLKMGYGNYNNTTGKIISDNFDIDCGDKLDRDESLCNQATWSNRTWINGNAPHLELERAPLKDTIIVPTGGYVILRFRADNPGVWYLHCHLEYHNMEGMRMLIIESPEKIPPSPSAVARYSGFTYMEILASENKFQETTSGK</sequence>
<evidence type="ECO:0000256" key="3">
    <source>
        <dbReference type="ARBA" id="ARBA00023002"/>
    </source>
</evidence>
<evidence type="ECO:0000259" key="7">
    <source>
        <dbReference type="Pfam" id="PF07731"/>
    </source>
</evidence>
<proteinExistence type="inferred from homology"/>
<dbReference type="AlphaFoldDB" id="A0ABD3UVG3"/>
<dbReference type="CDD" id="cd13858">
    <property type="entry name" value="CuRO_1_tcLCC2_insect_like"/>
    <property type="match status" value="1"/>
</dbReference>
<accession>A0ABD3UVG3</accession>
<dbReference type="InterPro" id="IPR001117">
    <property type="entry name" value="Cu-oxidase_2nd"/>
</dbReference>
<keyword evidence="4" id="KW-0186">Copper</keyword>
<dbReference type="CDD" id="cd13905">
    <property type="entry name" value="CuRO_3_tcLLC2_insect_like"/>
    <property type="match status" value="1"/>
</dbReference>
<feature type="domain" description="Plastocyanin-like" evidence="7">
    <location>
        <begin position="470"/>
        <end position="622"/>
    </location>
</feature>
<dbReference type="InterPro" id="IPR011707">
    <property type="entry name" value="Cu-oxidase-like_N"/>
</dbReference>
<name>A0ABD3UVG3_SINWO</name>
<evidence type="ECO:0000313" key="9">
    <source>
        <dbReference type="EMBL" id="KAL3853449.1"/>
    </source>
</evidence>
<dbReference type="PANTHER" id="PTHR11709:SF394">
    <property type="entry name" value="FI03373P-RELATED"/>
    <property type="match status" value="1"/>
</dbReference>
<dbReference type="FunFam" id="2.60.40.420:FF:000045">
    <property type="entry name" value="Laccase 2"/>
    <property type="match status" value="1"/>
</dbReference>
<dbReference type="GO" id="GO:0046872">
    <property type="term" value="F:metal ion binding"/>
    <property type="evidence" value="ECO:0007669"/>
    <property type="project" value="UniProtKB-KW"/>
</dbReference>
<dbReference type="EMBL" id="JBJQND010000015">
    <property type="protein sequence ID" value="KAL3853449.1"/>
    <property type="molecule type" value="Genomic_DNA"/>
</dbReference>
<dbReference type="InterPro" id="IPR002355">
    <property type="entry name" value="Cu_oxidase_Cu_BS"/>
</dbReference>
<evidence type="ECO:0000259" key="6">
    <source>
        <dbReference type="Pfam" id="PF00394"/>
    </source>
</evidence>
<evidence type="ECO:0000256" key="1">
    <source>
        <dbReference type="ARBA" id="ARBA00010609"/>
    </source>
</evidence>
<dbReference type="PANTHER" id="PTHR11709">
    <property type="entry name" value="MULTI-COPPER OXIDASE"/>
    <property type="match status" value="1"/>
</dbReference>
<evidence type="ECO:0000256" key="2">
    <source>
        <dbReference type="ARBA" id="ARBA00022723"/>
    </source>
</evidence>
<feature type="domain" description="Plastocyanin-like" evidence="8">
    <location>
        <begin position="90"/>
        <end position="190"/>
    </location>
</feature>
<dbReference type="Pfam" id="PF07731">
    <property type="entry name" value="Cu-oxidase_2"/>
    <property type="match status" value="1"/>
</dbReference>
<protein>
    <recommendedName>
        <fullName evidence="11">Laccase</fullName>
    </recommendedName>
</protein>
<comment type="similarity">
    <text evidence="1">Belongs to the multicopper oxidase family.</text>
</comment>
<dbReference type="InterPro" id="IPR008972">
    <property type="entry name" value="Cupredoxin"/>
</dbReference>
<evidence type="ECO:0000259" key="8">
    <source>
        <dbReference type="Pfam" id="PF07732"/>
    </source>
</evidence>
<comment type="caution">
    <text evidence="9">The sequence shown here is derived from an EMBL/GenBank/DDBJ whole genome shotgun (WGS) entry which is preliminary data.</text>
</comment>
<dbReference type="InterPro" id="IPR045087">
    <property type="entry name" value="Cu-oxidase_fam"/>
</dbReference>
<dbReference type="Gene3D" id="2.60.40.420">
    <property type="entry name" value="Cupredoxins - blue copper proteins"/>
    <property type="match status" value="3"/>
</dbReference>
<keyword evidence="2" id="KW-0479">Metal-binding</keyword>
<keyword evidence="3" id="KW-0560">Oxidoreductase</keyword>
<dbReference type="SUPFAM" id="SSF49503">
    <property type="entry name" value="Cupredoxins"/>
    <property type="match status" value="3"/>
</dbReference>
<feature type="signal peptide" evidence="5">
    <location>
        <begin position="1"/>
        <end position="22"/>
    </location>
</feature>
<keyword evidence="5" id="KW-0732">Signal</keyword>
<evidence type="ECO:0000256" key="4">
    <source>
        <dbReference type="ARBA" id="ARBA00023008"/>
    </source>
</evidence>
<dbReference type="InterPro" id="IPR033138">
    <property type="entry name" value="Cu_oxidase_CS"/>
</dbReference>
<feature type="chain" id="PRO_5044827277" description="Laccase" evidence="5">
    <location>
        <begin position="23"/>
        <end position="656"/>
    </location>
</feature>
<dbReference type="PROSITE" id="PS00079">
    <property type="entry name" value="MULTICOPPER_OXIDASE1"/>
    <property type="match status" value="1"/>
</dbReference>
<dbReference type="Pfam" id="PF00394">
    <property type="entry name" value="Cu-oxidase"/>
    <property type="match status" value="1"/>
</dbReference>
<dbReference type="Pfam" id="PF07732">
    <property type="entry name" value="Cu-oxidase_3"/>
    <property type="match status" value="1"/>
</dbReference>
<keyword evidence="10" id="KW-1185">Reference proteome</keyword>
<dbReference type="GO" id="GO:0016491">
    <property type="term" value="F:oxidoreductase activity"/>
    <property type="evidence" value="ECO:0007669"/>
    <property type="project" value="UniProtKB-KW"/>
</dbReference>
<evidence type="ECO:0008006" key="11">
    <source>
        <dbReference type="Google" id="ProtNLM"/>
    </source>
</evidence>
<feature type="domain" description="Plastocyanin-like" evidence="6">
    <location>
        <begin position="243"/>
        <end position="365"/>
    </location>
</feature>
<dbReference type="Proteomes" id="UP001634394">
    <property type="component" value="Unassembled WGS sequence"/>
</dbReference>
<dbReference type="CDD" id="cd13884">
    <property type="entry name" value="CuRO_2_tcLCC_insect_like"/>
    <property type="match status" value="1"/>
</dbReference>
<gene>
    <name evidence="9" type="ORF">ACJMK2_016985</name>
</gene>
<organism evidence="9 10">
    <name type="scientific">Sinanodonta woodiana</name>
    <name type="common">Chinese pond mussel</name>
    <name type="synonym">Anodonta woodiana</name>
    <dbReference type="NCBI Taxonomy" id="1069815"/>
    <lineage>
        <taxon>Eukaryota</taxon>
        <taxon>Metazoa</taxon>
        <taxon>Spiralia</taxon>
        <taxon>Lophotrochozoa</taxon>
        <taxon>Mollusca</taxon>
        <taxon>Bivalvia</taxon>
        <taxon>Autobranchia</taxon>
        <taxon>Heteroconchia</taxon>
        <taxon>Palaeoheterodonta</taxon>
        <taxon>Unionida</taxon>
        <taxon>Unionoidea</taxon>
        <taxon>Unionidae</taxon>
        <taxon>Unioninae</taxon>
        <taxon>Sinanodonta</taxon>
    </lineage>
</organism>
<dbReference type="PROSITE" id="PS00080">
    <property type="entry name" value="MULTICOPPER_OXIDASE2"/>
    <property type="match status" value="1"/>
</dbReference>
<reference evidence="9 10" key="1">
    <citation type="submission" date="2024-11" db="EMBL/GenBank/DDBJ databases">
        <title>Chromosome-level genome assembly of the freshwater bivalve Anodonta woodiana.</title>
        <authorList>
            <person name="Chen X."/>
        </authorList>
    </citation>
    <scope>NUCLEOTIDE SEQUENCE [LARGE SCALE GENOMIC DNA]</scope>
    <source>
        <strain evidence="9">MN2024</strain>
        <tissue evidence="9">Gills</tissue>
    </source>
</reference>
<evidence type="ECO:0000313" key="10">
    <source>
        <dbReference type="Proteomes" id="UP001634394"/>
    </source>
</evidence>
<evidence type="ECO:0000256" key="5">
    <source>
        <dbReference type="SAM" id="SignalP"/>
    </source>
</evidence>